<comment type="caution">
    <text evidence="3">The sequence shown here is derived from an EMBL/GenBank/DDBJ whole genome shotgun (WGS) entry which is preliminary data.</text>
</comment>
<dbReference type="PROSITE" id="PS51819">
    <property type="entry name" value="VOC"/>
    <property type="match status" value="1"/>
</dbReference>
<evidence type="ECO:0000313" key="7">
    <source>
        <dbReference type="Proteomes" id="UP000070659"/>
    </source>
</evidence>
<keyword evidence="5" id="KW-1185">Reference proteome</keyword>
<dbReference type="InterPro" id="IPR004360">
    <property type="entry name" value="Glyas_Fos-R_dOase_dom"/>
</dbReference>
<reference evidence="6" key="2">
    <citation type="submission" date="2015-02" db="EMBL/GenBank/DDBJ databases">
        <title>Physiological reanalysis, assessment of diazotrophy, and genome sequences of multiple isolates of Streptomyces thermoautotrophicus.</title>
        <authorList>
            <person name="MacKellar D.C."/>
            <person name="Lieber L."/>
            <person name="Norman J."/>
            <person name="Bolger A."/>
            <person name="Tobin C."/>
            <person name="Murray J.W."/>
            <person name="Friesen M."/>
            <person name="Prell J."/>
        </authorList>
    </citation>
    <scope>NUCLEOTIDE SEQUENCE [LARGE SCALE GENOMIC DNA]</scope>
    <source>
        <strain evidence="6">UBT1</strain>
    </source>
</reference>
<dbReference type="EMBL" id="JYIK01001096">
    <property type="protein sequence ID" value="KWX06587.1"/>
    <property type="molecule type" value="Genomic_DNA"/>
</dbReference>
<dbReference type="Pfam" id="PF00903">
    <property type="entry name" value="Glyoxalase"/>
    <property type="match status" value="1"/>
</dbReference>
<dbReference type="AlphaFoldDB" id="A0A132N549"/>
<evidence type="ECO:0000313" key="4">
    <source>
        <dbReference type="EMBL" id="KWX06587.1"/>
    </source>
</evidence>
<evidence type="ECO:0000313" key="5">
    <source>
        <dbReference type="Proteomes" id="UP000070188"/>
    </source>
</evidence>
<dbReference type="RefSeq" id="WP_066884161.1">
    <property type="nucleotide sequence ID" value="NZ_JYIJ01000013.1"/>
</dbReference>
<gene>
    <name evidence="2" type="ORF">LI90_728</name>
    <name evidence="3" type="ORF">TH66_05010</name>
    <name evidence="4" type="ORF">TR74_21595</name>
</gene>
<dbReference type="PANTHER" id="PTHR39175">
    <property type="entry name" value="FAMILY PROTEIN, PUTATIVE (AFU_ORTHOLOGUE AFUA_3G15060)-RELATED"/>
    <property type="match status" value="1"/>
</dbReference>
<dbReference type="PATRIC" id="fig|1469144.10.peg.838"/>
<accession>A0A132N549</accession>
<name>A0A132N549_9ACTN</name>
<protein>
    <submittedName>
        <fullName evidence="3">Glyoxalase</fullName>
    </submittedName>
</protein>
<sequence>MITAVHHVQLAAPPGSEDRLRDFYGRVLGMTEVPKPPELARRGGCWFRAGDVELHLGIEEDFRPARKAHPGLVVEDIDAYAARLAAHGARWDDALPGYRRFYSEDPFGNRLEFLERAIPAGSTRP</sequence>
<evidence type="ECO:0000313" key="6">
    <source>
        <dbReference type="Proteomes" id="UP000070598"/>
    </source>
</evidence>
<dbReference type="InterPro" id="IPR037523">
    <property type="entry name" value="VOC_core"/>
</dbReference>
<evidence type="ECO:0000259" key="1">
    <source>
        <dbReference type="PROSITE" id="PS51819"/>
    </source>
</evidence>
<dbReference type="Proteomes" id="UP000070598">
    <property type="component" value="Unassembled WGS sequence"/>
</dbReference>
<evidence type="ECO:0000313" key="2">
    <source>
        <dbReference type="EMBL" id="KWW99096.1"/>
    </source>
</evidence>
<dbReference type="Proteomes" id="UP000070188">
    <property type="component" value="Unassembled WGS sequence"/>
</dbReference>
<dbReference type="Gene3D" id="3.10.180.10">
    <property type="entry name" value="2,3-Dihydroxybiphenyl 1,2-Dioxygenase, domain 1"/>
    <property type="match status" value="1"/>
</dbReference>
<proteinExistence type="predicted"/>
<dbReference type="EMBL" id="LAXD01000001">
    <property type="protein sequence ID" value="KWW99096.1"/>
    <property type="molecule type" value="Genomic_DNA"/>
</dbReference>
<reference evidence="2" key="4">
    <citation type="submission" date="2015-04" db="EMBL/GenBank/DDBJ databases">
        <title>Physiological reanalysis, assessment of diazotrophy, and genome sequences of multiple isolates of Streptomyces thermoautotrophicus.</title>
        <authorList>
            <person name="MacKellar D.C."/>
            <person name="Lieber L."/>
            <person name="Norman J."/>
            <person name="Bolger A."/>
            <person name="Tobin C."/>
            <person name="Murray J.W."/>
            <person name="Woodward J."/>
            <person name="Friesen M."/>
            <person name="Prell J."/>
        </authorList>
    </citation>
    <scope>NUCLEOTIDE SEQUENCE [LARGE SCALE GENOMIC DNA]</scope>
    <source>
        <strain evidence="2">H1</strain>
    </source>
</reference>
<organism evidence="3 7">
    <name type="scientific">Carbonactinospora thermoautotrophica</name>
    <dbReference type="NCBI Taxonomy" id="1469144"/>
    <lineage>
        <taxon>Bacteria</taxon>
        <taxon>Bacillati</taxon>
        <taxon>Actinomycetota</taxon>
        <taxon>Actinomycetes</taxon>
        <taxon>Kitasatosporales</taxon>
        <taxon>Carbonactinosporaceae</taxon>
        <taxon>Carbonactinospora</taxon>
    </lineage>
</organism>
<dbReference type="InterPro" id="IPR029068">
    <property type="entry name" value="Glyas_Bleomycin-R_OHBP_Dase"/>
</dbReference>
<evidence type="ECO:0000313" key="3">
    <source>
        <dbReference type="EMBL" id="KWX05090.1"/>
    </source>
</evidence>
<dbReference type="OrthoDB" id="9813630at2"/>
<dbReference type="PANTHER" id="PTHR39175:SF1">
    <property type="entry name" value="FAMILY PROTEIN, PUTATIVE (AFU_ORTHOLOGUE AFUA_3G15060)-RELATED"/>
    <property type="match status" value="1"/>
</dbReference>
<feature type="domain" description="VOC" evidence="1">
    <location>
        <begin position="4"/>
        <end position="116"/>
    </location>
</feature>
<dbReference type="Proteomes" id="UP000070659">
    <property type="component" value="Unassembled WGS sequence"/>
</dbReference>
<dbReference type="SUPFAM" id="SSF54593">
    <property type="entry name" value="Glyoxalase/Bleomycin resistance protein/Dihydroxybiphenyl dioxygenase"/>
    <property type="match status" value="1"/>
</dbReference>
<reference evidence="3 7" key="1">
    <citation type="submission" date="2015-02" db="EMBL/GenBank/DDBJ databases">
        <title>Physiological reanalysis, assessment of diazotrophy, and genome sequences of multiple isolates of Streptomyces thermoautotrophicus.</title>
        <authorList>
            <person name="MacKellar D.C."/>
            <person name="Lieber L."/>
            <person name="Norman J."/>
            <person name="Bolger A."/>
            <person name="Tobin C."/>
            <person name="Murray J.W."/>
            <person name="Prell J."/>
        </authorList>
    </citation>
    <scope>NUCLEOTIDE SEQUENCE [LARGE SCALE GENOMIC DNA]</scope>
    <source>
        <strain evidence="3 7">UBT1</strain>
    </source>
</reference>
<reference evidence="5" key="3">
    <citation type="submission" date="2015-04" db="EMBL/GenBank/DDBJ databases">
        <title>Physiological reanalysis, assessment of diazotrophy, and genome sequences of multiple isolates of Streptomyces thermoautotrophicus.</title>
        <authorList>
            <person name="MacKellar D.C."/>
            <person name="Lieber L."/>
            <person name="Norman J."/>
            <person name="Bolger A."/>
            <person name="Tobin C."/>
            <person name="Murray J.W."/>
            <person name="Chang R."/>
            <person name="Ford T."/>
            <person name="Nguyen P.Q."/>
            <person name="Woodward J."/>
            <person name="Permingeat H."/>
            <person name="Joshi N.S."/>
            <person name="Silver P.A."/>
            <person name="Usadel B."/>
            <person name="Rutherford A.W."/>
            <person name="Friesen M."/>
            <person name="Prell J."/>
        </authorList>
    </citation>
    <scope>NUCLEOTIDE SEQUENCE [LARGE SCALE GENOMIC DNA]</scope>
    <source>
        <strain evidence="5">H1</strain>
    </source>
</reference>
<dbReference type="STRING" id="1469144.LI90_728"/>
<dbReference type="EMBL" id="JYIJ01000013">
    <property type="protein sequence ID" value="KWX05090.1"/>
    <property type="molecule type" value="Genomic_DNA"/>
</dbReference>